<name>A0A1F5EA53_9BACT</name>
<dbReference type="GO" id="GO:0003723">
    <property type="term" value="F:RNA binding"/>
    <property type="evidence" value="ECO:0007669"/>
    <property type="project" value="UniProtKB-UniRule"/>
</dbReference>
<dbReference type="Pfam" id="PF00013">
    <property type="entry name" value="KH_1"/>
    <property type="match status" value="1"/>
</dbReference>
<evidence type="ECO:0000256" key="1">
    <source>
        <dbReference type="ARBA" id="ARBA00022722"/>
    </source>
</evidence>
<evidence type="ECO:0000259" key="8">
    <source>
        <dbReference type="PROSITE" id="PS51831"/>
    </source>
</evidence>
<dbReference type="InterPro" id="IPR003607">
    <property type="entry name" value="HD/PDEase_dom"/>
</dbReference>
<comment type="caution">
    <text evidence="9">The sequence shown here is derived from an EMBL/GenBank/DDBJ whole genome shotgun (WGS) entry which is preliminary data.</text>
</comment>
<dbReference type="GO" id="GO:0004521">
    <property type="term" value="F:RNA endonuclease activity"/>
    <property type="evidence" value="ECO:0007669"/>
    <property type="project" value="UniProtKB-UniRule"/>
</dbReference>
<dbReference type="PROSITE" id="PS51831">
    <property type="entry name" value="HD"/>
    <property type="match status" value="1"/>
</dbReference>
<reference evidence="9 10" key="1">
    <citation type="journal article" date="2016" name="Nat. Commun.">
        <title>Thousands of microbial genomes shed light on interconnected biogeochemical processes in an aquifer system.</title>
        <authorList>
            <person name="Anantharaman K."/>
            <person name="Brown C.T."/>
            <person name="Hug L.A."/>
            <person name="Sharon I."/>
            <person name="Castelle C.J."/>
            <person name="Probst A.J."/>
            <person name="Thomas B.C."/>
            <person name="Singh A."/>
            <person name="Wilkins M.J."/>
            <person name="Karaoz U."/>
            <person name="Brodie E.L."/>
            <person name="Williams K.H."/>
            <person name="Hubbard S.S."/>
            <person name="Banfield J.F."/>
        </authorList>
    </citation>
    <scope>NUCLEOTIDE SEQUENCE [LARGE SCALE GENOMIC DNA]</scope>
</reference>
<dbReference type="SUPFAM" id="SSF109604">
    <property type="entry name" value="HD-domain/PDEase-like"/>
    <property type="match status" value="1"/>
</dbReference>
<proteinExistence type="inferred from homology"/>
<evidence type="ECO:0000313" key="10">
    <source>
        <dbReference type="Proteomes" id="UP000177481"/>
    </source>
</evidence>
<evidence type="ECO:0000256" key="6">
    <source>
        <dbReference type="NCBIfam" id="TIGR03319"/>
    </source>
</evidence>
<dbReference type="InterPro" id="IPR004088">
    <property type="entry name" value="KH_dom_type_1"/>
</dbReference>
<dbReference type="InterPro" id="IPR004087">
    <property type="entry name" value="KH_dom"/>
</dbReference>
<organism evidence="9 10">
    <name type="scientific">Candidatus Berkelbacteria bacterium RIFCSPLOWO2_01_FULL_50_28</name>
    <dbReference type="NCBI Taxonomy" id="1797471"/>
    <lineage>
        <taxon>Bacteria</taxon>
        <taxon>Candidatus Berkelbacteria</taxon>
    </lineage>
</organism>
<feature type="coiled-coil region" evidence="7">
    <location>
        <begin position="63"/>
        <end position="107"/>
    </location>
</feature>
<dbReference type="NCBIfam" id="TIGR00277">
    <property type="entry name" value="HDIG"/>
    <property type="match status" value="1"/>
</dbReference>
<dbReference type="EMBL" id="MEZX01000003">
    <property type="protein sequence ID" value="OGD64299.1"/>
    <property type="molecule type" value="Genomic_DNA"/>
</dbReference>
<keyword evidence="2 5" id="KW-0255">Endonuclease</keyword>
<evidence type="ECO:0000256" key="4">
    <source>
        <dbReference type="ARBA" id="ARBA00022884"/>
    </source>
</evidence>
<dbReference type="STRING" id="1797471.A3A71_03980"/>
<dbReference type="SMART" id="SM00322">
    <property type="entry name" value="KH"/>
    <property type="match status" value="1"/>
</dbReference>
<dbReference type="PANTHER" id="PTHR12826">
    <property type="entry name" value="RIBONUCLEASE Y"/>
    <property type="match status" value="1"/>
</dbReference>
<dbReference type="PROSITE" id="PS50084">
    <property type="entry name" value="KH_TYPE_1"/>
    <property type="match status" value="1"/>
</dbReference>
<comment type="similarity">
    <text evidence="5">Belongs to the RNase Y family.</text>
</comment>
<gene>
    <name evidence="5" type="primary">rny</name>
    <name evidence="9" type="ORF">A3A71_03980</name>
</gene>
<dbReference type="CDD" id="cd22431">
    <property type="entry name" value="KH-I_RNaseY"/>
    <property type="match status" value="1"/>
</dbReference>
<comment type="subcellular location">
    <subcellularLocation>
        <location evidence="5">Cell membrane</location>
        <topology evidence="5">Single-pass membrane protein</topology>
    </subcellularLocation>
</comment>
<keyword evidence="7" id="KW-0175">Coiled coil</keyword>
<evidence type="ECO:0000256" key="7">
    <source>
        <dbReference type="SAM" id="Coils"/>
    </source>
</evidence>
<keyword evidence="5" id="KW-1003">Cell membrane</keyword>
<evidence type="ECO:0000256" key="5">
    <source>
        <dbReference type="HAMAP-Rule" id="MF_00335"/>
    </source>
</evidence>
<dbReference type="AlphaFoldDB" id="A0A1F5EA53"/>
<comment type="function">
    <text evidence="5">Endoribonuclease that initiates mRNA decay.</text>
</comment>
<dbReference type="SUPFAM" id="SSF54791">
    <property type="entry name" value="Eukaryotic type KH-domain (KH-domain type I)"/>
    <property type="match status" value="1"/>
</dbReference>
<dbReference type="InterPro" id="IPR036612">
    <property type="entry name" value="KH_dom_type_1_sf"/>
</dbReference>
<dbReference type="Pfam" id="PF12072">
    <property type="entry name" value="RNase_Y_N"/>
    <property type="match status" value="1"/>
</dbReference>
<accession>A0A1F5EA53</accession>
<keyword evidence="5" id="KW-0812">Transmembrane</keyword>
<evidence type="ECO:0000313" key="9">
    <source>
        <dbReference type="EMBL" id="OGD64299.1"/>
    </source>
</evidence>
<feature type="domain" description="HD" evidence="8">
    <location>
        <begin position="311"/>
        <end position="404"/>
    </location>
</feature>
<dbReference type="Gene3D" id="1.10.3210.10">
    <property type="entry name" value="Hypothetical protein af1432"/>
    <property type="match status" value="1"/>
</dbReference>
<feature type="transmembrane region" description="Helical" evidence="5">
    <location>
        <begin position="6"/>
        <end position="26"/>
    </location>
</feature>
<dbReference type="EC" id="3.1.-.-" evidence="5 6"/>
<dbReference type="Pfam" id="PF01966">
    <property type="entry name" value="HD"/>
    <property type="match status" value="1"/>
</dbReference>
<dbReference type="InterPro" id="IPR006674">
    <property type="entry name" value="HD_domain"/>
</dbReference>
<dbReference type="SMART" id="SM00471">
    <property type="entry name" value="HDc"/>
    <property type="match status" value="1"/>
</dbReference>
<dbReference type="GO" id="GO:0005886">
    <property type="term" value="C:plasma membrane"/>
    <property type="evidence" value="ECO:0007669"/>
    <property type="project" value="UniProtKB-SubCell"/>
</dbReference>
<keyword evidence="3 5" id="KW-0378">Hydrolase</keyword>
<keyword evidence="1 5" id="KW-0540">Nuclease</keyword>
<sequence length="495" mass="54953">MNSTTIAILAAVGGIVGGFIVRQILLTRSQEDLESKSKEIILEAKEEALKIREEAKKGDADHKKELDKVESQLREREASLERRMEKIESEKSQLEAESEHLDLAKKDITKLHEDQEKELASIAKMTRDEAKDRLLKEVEKDYSEDIIRKIRSMKEQMKSTWDAEAKEIIATAIERLATEQTAEMTVYSVHLPSDEIKGKIIGKEGRNIQAFEKATGVDLVVDETPETVTVSSFDPIRRAVAVKSLQMLIKDGRIQPAKIEEFVKKAQSQTEDEIKEAGEQAVAEVGLGGIHPELVRLLGSMKFRTSYGQNQLAHAIEVTHIAGQLAEEIGADVNISKKGALLHDIGKAVSHELPGSHVDVGVELARKYGMSEAVIHCIEASHEDIDAKSVEAILSRVADAISSARPGARRESTEQYIKRMTDLENVANAFTGVEKSFAIQAGREVRILVKPELIDDLTAMKLARDIANKIEADLQYPGTVKVNVIRETRFAEIAR</sequence>
<dbReference type="CDD" id="cd00077">
    <property type="entry name" value="HDc"/>
    <property type="match status" value="1"/>
</dbReference>
<dbReference type="NCBIfam" id="TIGR03319">
    <property type="entry name" value="RNase_Y"/>
    <property type="match status" value="1"/>
</dbReference>
<keyword evidence="5" id="KW-1133">Transmembrane helix</keyword>
<dbReference type="InterPro" id="IPR006675">
    <property type="entry name" value="HDIG_dom"/>
</dbReference>
<evidence type="ECO:0000256" key="3">
    <source>
        <dbReference type="ARBA" id="ARBA00022801"/>
    </source>
</evidence>
<dbReference type="InterPro" id="IPR017705">
    <property type="entry name" value="Ribonuclease_Y"/>
</dbReference>
<keyword evidence="5" id="KW-0472">Membrane</keyword>
<dbReference type="Proteomes" id="UP000177481">
    <property type="component" value="Unassembled WGS sequence"/>
</dbReference>
<dbReference type="GO" id="GO:0016787">
    <property type="term" value="F:hydrolase activity"/>
    <property type="evidence" value="ECO:0007669"/>
    <property type="project" value="UniProtKB-KW"/>
</dbReference>
<evidence type="ECO:0000256" key="2">
    <source>
        <dbReference type="ARBA" id="ARBA00022759"/>
    </source>
</evidence>
<keyword evidence="4 5" id="KW-0694">RNA-binding</keyword>
<dbReference type="InterPro" id="IPR022711">
    <property type="entry name" value="RNase_Y_N"/>
</dbReference>
<protein>
    <recommendedName>
        <fullName evidence="5 6">Ribonuclease Y</fullName>
        <shortName evidence="5">RNase Y</shortName>
        <ecNumber evidence="5 6">3.1.-.-</ecNumber>
    </recommendedName>
</protein>
<dbReference type="GO" id="GO:0006402">
    <property type="term" value="P:mRNA catabolic process"/>
    <property type="evidence" value="ECO:0007669"/>
    <property type="project" value="UniProtKB-UniRule"/>
</dbReference>
<dbReference type="PANTHER" id="PTHR12826:SF15">
    <property type="entry name" value="RIBONUCLEASE Y"/>
    <property type="match status" value="1"/>
</dbReference>
<dbReference type="HAMAP" id="MF_00335">
    <property type="entry name" value="RNase_Y"/>
    <property type="match status" value="1"/>
</dbReference>